<dbReference type="GO" id="GO:0006508">
    <property type="term" value="P:proteolysis"/>
    <property type="evidence" value="ECO:0007669"/>
    <property type="project" value="UniProtKB-KW"/>
</dbReference>
<dbReference type="PRINTS" id="PR00481">
    <property type="entry name" value="LAMNOPPTDASE"/>
</dbReference>
<keyword evidence="4" id="KW-0378">Hydrolase</keyword>
<dbReference type="PANTHER" id="PTHR11963">
    <property type="entry name" value="LEUCINE AMINOPEPTIDASE-RELATED"/>
    <property type="match status" value="1"/>
</dbReference>
<evidence type="ECO:0000313" key="6">
    <source>
        <dbReference type="EMBL" id="AME15514.1"/>
    </source>
</evidence>
<dbReference type="Pfam" id="PF00883">
    <property type="entry name" value="Peptidase_M17"/>
    <property type="match status" value="1"/>
</dbReference>
<dbReference type="GO" id="GO:0005737">
    <property type="term" value="C:cytoplasm"/>
    <property type="evidence" value="ECO:0007669"/>
    <property type="project" value="InterPro"/>
</dbReference>
<dbReference type="AlphaFoldDB" id="A0A120KW62"/>
<dbReference type="SUPFAM" id="SSF53187">
    <property type="entry name" value="Zn-dependent exopeptidases"/>
    <property type="match status" value="1"/>
</dbReference>
<dbReference type="GO" id="GO:0030145">
    <property type="term" value="F:manganese ion binding"/>
    <property type="evidence" value="ECO:0007669"/>
    <property type="project" value="InterPro"/>
</dbReference>
<comment type="similarity">
    <text evidence="1">Belongs to the peptidase M17 family.</text>
</comment>
<dbReference type="PROSITE" id="PS00631">
    <property type="entry name" value="CYTOSOL_AP"/>
    <property type="match status" value="1"/>
</dbReference>
<protein>
    <submittedName>
        <fullName evidence="6">Leucine aminopeptidase</fullName>
    </submittedName>
</protein>
<evidence type="ECO:0000259" key="5">
    <source>
        <dbReference type="PROSITE" id="PS00631"/>
    </source>
</evidence>
<evidence type="ECO:0000256" key="1">
    <source>
        <dbReference type="ARBA" id="ARBA00009528"/>
    </source>
</evidence>
<keyword evidence="2 6" id="KW-0031">Aminopeptidase</keyword>
<keyword evidence="3" id="KW-0645">Protease</keyword>
<name>A0A120KW62_9FUNG</name>
<accession>A0A120KW62</accession>
<dbReference type="InterPro" id="IPR011356">
    <property type="entry name" value="Leucine_aapep/pepB"/>
</dbReference>
<evidence type="ECO:0000256" key="3">
    <source>
        <dbReference type="ARBA" id="ARBA00022670"/>
    </source>
</evidence>
<reference evidence="6" key="1">
    <citation type="submission" date="2015-03" db="EMBL/GenBank/DDBJ databases">
        <authorList>
            <person name="Murphy D."/>
        </authorList>
    </citation>
    <scope>NUCLEOTIDE SEQUENCE</scope>
</reference>
<dbReference type="PANTHER" id="PTHR11963:SF48">
    <property type="entry name" value="DIPEPTIDASE B, ISOFORM A"/>
    <property type="match status" value="1"/>
</dbReference>
<proteinExistence type="evidence at transcript level"/>
<organism evidence="6">
    <name type="scientific">Actinomucor elegans</name>
    <dbReference type="NCBI Taxonomy" id="64647"/>
    <lineage>
        <taxon>Eukaryota</taxon>
        <taxon>Fungi</taxon>
        <taxon>Fungi incertae sedis</taxon>
        <taxon>Mucoromycota</taxon>
        <taxon>Mucoromycotina</taxon>
        <taxon>Mucoromycetes</taxon>
        <taxon>Mucorales</taxon>
        <taxon>Mucorineae</taxon>
        <taxon>Mucoraceae</taxon>
        <taxon>Actinomucor</taxon>
    </lineage>
</organism>
<dbReference type="InterPro" id="IPR000819">
    <property type="entry name" value="Peptidase_M17_C"/>
</dbReference>
<dbReference type="GO" id="GO:0070006">
    <property type="term" value="F:metalloaminopeptidase activity"/>
    <property type="evidence" value="ECO:0007669"/>
    <property type="project" value="InterPro"/>
</dbReference>
<dbReference type="Gene3D" id="3.40.630.10">
    <property type="entry name" value="Zn peptidases"/>
    <property type="match status" value="1"/>
</dbReference>
<feature type="domain" description="Cytosol aminopeptidase" evidence="5">
    <location>
        <begin position="370"/>
        <end position="377"/>
    </location>
</feature>
<evidence type="ECO:0000256" key="2">
    <source>
        <dbReference type="ARBA" id="ARBA00022438"/>
    </source>
</evidence>
<sequence>MELPTIELHSQTESLLNTLQETSANYDGLIIVFSDKQSLVELVPSVKHHFALDATFGESVQLLLPQDAIPHQRVLIAPTGSLHNDFDDARRFKDAAYAAGIQALKVGITRPLVCFADAPTDALSHWTFDDQVSDYKHYLEVTMLGLLESTFEPVDVRQHFAKVQKPLKVMEKVGFIIEGLTEEQQNTLIKVVSAVEAGRRVSKDIGNPDPEIMSPINIAKYIQEQFANDSNLKITVIEDIEEIKKEYPLAHAVTRASLAVERHHPRFVHFEYVSPDQSKVKENLYFVGKGVTYDTGGADIKAGGHMRDMSRDKCGAAAIAGFFKTVSLLAPEQVNVTGALALVRNSVGPDSYVSDEVIVARSGIRVLVGNTDAEGRMVMTDLLCQFKEKVLKDKQEQTESSSKPSLLFTCATLTGHAIRAYDGYGISLDNGFARKNKVSKRIHDAGHLLADPFEVSTMRREDVVCVRPGRSSEDIVSSNDLASTMTNRGHQYPAGFMLQASGLDKFGLDNKQVQIGYTHIDVAGSAETVDAVAWSLPRVTGSPVAALTGAFLL</sequence>
<dbReference type="EMBL" id="KP973591">
    <property type="protein sequence ID" value="AME15514.1"/>
    <property type="molecule type" value="mRNA"/>
</dbReference>
<evidence type="ECO:0000256" key="4">
    <source>
        <dbReference type="ARBA" id="ARBA00022801"/>
    </source>
</evidence>